<sequence>INFNDRKAKQSAFVDIWNRGEKTQVYKIKTTNQQDFKIDPVYFSLVKNAKKRVNVTFRGNSTKPPKQERISIVYAHHLDLKKSVEETWVAQKPLADLSAFEKKKHVKIIFKDDEKSTLSAVNDSAMKSAMVSVVKETVKNSDTQRNAPTKSQMASITRDNDSYFALPDSGAPPIVPTARKTDSS</sequence>
<proteinExistence type="predicted"/>
<dbReference type="Gene3D" id="2.60.40.10">
    <property type="entry name" value="Immunoglobulins"/>
    <property type="match status" value="1"/>
</dbReference>
<name>A0AAV5WGD7_9BILA</name>
<feature type="region of interest" description="Disordered" evidence="1">
    <location>
        <begin position="139"/>
        <end position="184"/>
    </location>
</feature>
<organism evidence="3 4">
    <name type="scientific">Pristionchus fissidentatus</name>
    <dbReference type="NCBI Taxonomy" id="1538716"/>
    <lineage>
        <taxon>Eukaryota</taxon>
        <taxon>Metazoa</taxon>
        <taxon>Ecdysozoa</taxon>
        <taxon>Nematoda</taxon>
        <taxon>Chromadorea</taxon>
        <taxon>Rhabditida</taxon>
        <taxon>Rhabditina</taxon>
        <taxon>Diplogasteromorpha</taxon>
        <taxon>Diplogasteroidea</taxon>
        <taxon>Neodiplogasteridae</taxon>
        <taxon>Pristionchus</taxon>
    </lineage>
</organism>
<accession>A0AAV5WGD7</accession>
<comment type="caution">
    <text evidence="3">The sequence shown here is derived from an EMBL/GenBank/DDBJ whole genome shotgun (WGS) entry which is preliminary data.</text>
</comment>
<reference evidence="3" key="1">
    <citation type="submission" date="2023-10" db="EMBL/GenBank/DDBJ databases">
        <title>Genome assembly of Pristionchus species.</title>
        <authorList>
            <person name="Yoshida K."/>
            <person name="Sommer R.J."/>
        </authorList>
    </citation>
    <scope>NUCLEOTIDE SEQUENCE</scope>
    <source>
        <strain evidence="3">RS5133</strain>
    </source>
</reference>
<dbReference type="AlphaFoldDB" id="A0AAV5WGD7"/>
<gene>
    <name evidence="3" type="ORF">PFISCL1PPCAC_20196</name>
</gene>
<dbReference type="Proteomes" id="UP001432322">
    <property type="component" value="Unassembled WGS sequence"/>
</dbReference>
<dbReference type="InterPro" id="IPR013783">
    <property type="entry name" value="Ig-like_fold"/>
</dbReference>
<feature type="non-terminal residue" evidence="3">
    <location>
        <position position="1"/>
    </location>
</feature>
<evidence type="ECO:0000256" key="1">
    <source>
        <dbReference type="SAM" id="MobiDB-lite"/>
    </source>
</evidence>
<feature type="non-terminal residue" evidence="3">
    <location>
        <position position="184"/>
    </location>
</feature>
<dbReference type="SUPFAM" id="SSF49354">
    <property type="entry name" value="PapD-like"/>
    <property type="match status" value="1"/>
</dbReference>
<evidence type="ECO:0000259" key="2">
    <source>
        <dbReference type="Pfam" id="PF00635"/>
    </source>
</evidence>
<dbReference type="Pfam" id="PF00635">
    <property type="entry name" value="Motile_Sperm"/>
    <property type="match status" value="1"/>
</dbReference>
<evidence type="ECO:0000313" key="4">
    <source>
        <dbReference type="Proteomes" id="UP001432322"/>
    </source>
</evidence>
<keyword evidence="4" id="KW-1185">Reference proteome</keyword>
<feature type="compositionally biased region" description="Polar residues" evidence="1">
    <location>
        <begin position="140"/>
        <end position="157"/>
    </location>
</feature>
<dbReference type="EMBL" id="BTSY01000005">
    <property type="protein sequence ID" value="GMT28899.1"/>
    <property type="molecule type" value="Genomic_DNA"/>
</dbReference>
<feature type="domain" description="MSP" evidence="2">
    <location>
        <begin position="3"/>
        <end position="88"/>
    </location>
</feature>
<evidence type="ECO:0000313" key="3">
    <source>
        <dbReference type="EMBL" id="GMT28899.1"/>
    </source>
</evidence>
<protein>
    <recommendedName>
        <fullName evidence="2">MSP domain-containing protein</fullName>
    </recommendedName>
</protein>
<dbReference type="InterPro" id="IPR008962">
    <property type="entry name" value="PapD-like_sf"/>
</dbReference>
<dbReference type="InterPro" id="IPR000535">
    <property type="entry name" value="MSP_dom"/>
</dbReference>